<dbReference type="AlphaFoldDB" id="A0A699YPR9"/>
<dbReference type="CDD" id="cd01448">
    <property type="entry name" value="TST_Repeat_1"/>
    <property type="match status" value="1"/>
</dbReference>
<evidence type="ECO:0000256" key="2">
    <source>
        <dbReference type="ARBA" id="ARBA00022737"/>
    </source>
</evidence>
<keyword evidence="2" id="KW-0677">Repeat</keyword>
<dbReference type="EMBL" id="BLLF01000261">
    <property type="protein sequence ID" value="GFH09768.1"/>
    <property type="molecule type" value="Genomic_DNA"/>
</dbReference>
<dbReference type="SUPFAM" id="SSF52821">
    <property type="entry name" value="Rhodanese/Cell cycle control phosphatase"/>
    <property type="match status" value="1"/>
</dbReference>
<evidence type="ECO:0000313" key="4">
    <source>
        <dbReference type="EMBL" id="GFH09768.1"/>
    </source>
</evidence>
<organism evidence="4 5">
    <name type="scientific">Haematococcus lacustris</name>
    <name type="common">Green alga</name>
    <name type="synonym">Haematococcus pluvialis</name>
    <dbReference type="NCBI Taxonomy" id="44745"/>
    <lineage>
        <taxon>Eukaryota</taxon>
        <taxon>Viridiplantae</taxon>
        <taxon>Chlorophyta</taxon>
        <taxon>core chlorophytes</taxon>
        <taxon>Chlorophyceae</taxon>
        <taxon>CS clade</taxon>
        <taxon>Chlamydomonadales</taxon>
        <taxon>Haematococcaceae</taxon>
        <taxon>Haematococcus</taxon>
    </lineage>
</organism>
<protein>
    <submittedName>
        <fullName evidence="4">Sulfurtransferase</fullName>
    </submittedName>
</protein>
<dbReference type="InterPro" id="IPR036873">
    <property type="entry name" value="Rhodanese-like_dom_sf"/>
</dbReference>
<evidence type="ECO:0000256" key="1">
    <source>
        <dbReference type="ARBA" id="ARBA00022679"/>
    </source>
</evidence>
<gene>
    <name evidence="4" type="ORF">HaLaN_04973</name>
</gene>
<dbReference type="PANTHER" id="PTHR11364">
    <property type="entry name" value="THIOSULFATE SULFERTANSFERASE"/>
    <property type="match status" value="1"/>
</dbReference>
<dbReference type="PANTHER" id="PTHR11364:SF27">
    <property type="entry name" value="SULFURTRANSFERASE"/>
    <property type="match status" value="1"/>
</dbReference>
<dbReference type="Proteomes" id="UP000485058">
    <property type="component" value="Unassembled WGS sequence"/>
</dbReference>
<feature type="non-terminal residue" evidence="4">
    <location>
        <position position="1"/>
    </location>
</feature>
<dbReference type="Gene3D" id="3.40.250.10">
    <property type="entry name" value="Rhodanese-like domain"/>
    <property type="match status" value="1"/>
</dbReference>
<dbReference type="PROSITE" id="PS50206">
    <property type="entry name" value="RHODANESE_3"/>
    <property type="match status" value="1"/>
</dbReference>
<dbReference type="GO" id="GO:0004792">
    <property type="term" value="F:thiosulfate-cyanide sulfurtransferase activity"/>
    <property type="evidence" value="ECO:0007669"/>
    <property type="project" value="TreeGrafter"/>
</dbReference>
<dbReference type="InterPro" id="IPR001763">
    <property type="entry name" value="Rhodanese-like_dom"/>
</dbReference>
<keyword evidence="5" id="KW-1185">Reference proteome</keyword>
<accession>A0A699YPR9</accession>
<dbReference type="GO" id="GO:0005739">
    <property type="term" value="C:mitochondrion"/>
    <property type="evidence" value="ECO:0007669"/>
    <property type="project" value="TreeGrafter"/>
</dbReference>
<feature type="non-terminal residue" evidence="4">
    <location>
        <position position="90"/>
    </location>
</feature>
<evidence type="ECO:0000259" key="3">
    <source>
        <dbReference type="PROSITE" id="PS50206"/>
    </source>
</evidence>
<feature type="domain" description="Rhodanese" evidence="3">
    <location>
        <begin position="5"/>
        <end position="88"/>
    </location>
</feature>
<reference evidence="4 5" key="1">
    <citation type="submission" date="2020-02" db="EMBL/GenBank/DDBJ databases">
        <title>Draft genome sequence of Haematococcus lacustris strain NIES-144.</title>
        <authorList>
            <person name="Morimoto D."/>
            <person name="Nakagawa S."/>
            <person name="Yoshida T."/>
            <person name="Sawayama S."/>
        </authorList>
    </citation>
    <scope>NUCLEOTIDE SEQUENCE [LARGE SCALE GENOMIC DNA]</scope>
    <source>
        <strain evidence="4 5">NIES-144</strain>
    </source>
</reference>
<comment type="caution">
    <text evidence="4">The sequence shown here is derived from an EMBL/GenBank/DDBJ whole genome shotgun (WGS) entry which is preliminary data.</text>
</comment>
<name>A0A699YPR9_HAELA</name>
<sequence>MCRLGQPDIKILDGSWYLPPQGRDGQVEYRSARIPGALFFDVERICDLCSSLPHMLPPAPCFAAAMDALGIRNQDTVVVYDGMGVFSAPR</sequence>
<keyword evidence="1 4" id="KW-0808">Transferase</keyword>
<dbReference type="InterPro" id="IPR045078">
    <property type="entry name" value="TST/MPST-like"/>
</dbReference>
<evidence type="ECO:0000313" key="5">
    <source>
        <dbReference type="Proteomes" id="UP000485058"/>
    </source>
</evidence>
<proteinExistence type="predicted"/>